<evidence type="ECO:0000259" key="1">
    <source>
        <dbReference type="Pfam" id="PF00462"/>
    </source>
</evidence>
<evidence type="ECO:0000313" key="3">
    <source>
        <dbReference type="Proteomes" id="UP000253509"/>
    </source>
</evidence>
<dbReference type="InterPro" id="IPR002109">
    <property type="entry name" value="Glutaredoxin"/>
</dbReference>
<feature type="domain" description="Glutaredoxin" evidence="1">
    <location>
        <begin position="2"/>
        <end position="55"/>
    </location>
</feature>
<proteinExistence type="predicted"/>
<keyword evidence="3" id="KW-1185">Reference proteome</keyword>
<protein>
    <submittedName>
        <fullName evidence="2">Ribonucleoside-diphosphate reductase class Ib glutaredoxin subunit</fullName>
    </submittedName>
</protein>
<dbReference type="Pfam" id="PF00462">
    <property type="entry name" value="Glutaredoxin"/>
    <property type="match status" value="1"/>
</dbReference>
<sequence length="84" mass="9452">MITVYQSPGCSGCRMTKMVLDQKEVTYDTVDLTHNEGALRAVKFLGYQKAPVVCVTYPDGSNDHWYGFRPDKIQEYIDKTKGAA</sequence>
<dbReference type="RefSeq" id="WP_113903505.1">
    <property type="nucleotide sequence ID" value="NZ_QNSB01000003.1"/>
</dbReference>
<dbReference type="AlphaFoldDB" id="A0A366IKV1"/>
<accession>A0A366IKV1</accession>
<dbReference type="Proteomes" id="UP000253509">
    <property type="component" value="Unassembled WGS sequence"/>
</dbReference>
<gene>
    <name evidence="2" type="ORF">DFO65_103337</name>
</gene>
<dbReference type="EMBL" id="QNSB01000003">
    <property type="protein sequence ID" value="RBP73042.1"/>
    <property type="molecule type" value="Genomic_DNA"/>
</dbReference>
<comment type="caution">
    <text evidence="2">The sequence shown here is derived from an EMBL/GenBank/DDBJ whole genome shotgun (WGS) entry which is preliminary data.</text>
</comment>
<dbReference type="SUPFAM" id="SSF52833">
    <property type="entry name" value="Thioredoxin-like"/>
    <property type="match status" value="1"/>
</dbReference>
<dbReference type="Gene3D" id="3.40.30.10">
    <property type="entry name" value="Glutaredoxin"/>
    <property type="match status" value="1"/>
</dbReference>
<organism evidence="2 3">
    <name type="scientific">Brevibacterium celere</name>
    <dbReference type="NCBI Taxonomy" id="225845"/>
    <lineage>
        <taxon>Bacteria</taxon>
        <taxon>Bacillati</taxon>
        <taxon>Actinomycetota</taxon>
        <taxon>Actinomycetes</taxon>
        <taxon>Micrococcales</taxon>
        <taxon>Brevibacteriaceae</taxon>
        <taxon>Brevibacterium</taxon>
    </lineage>
</organism>
<dbReference type="PROSITE" id="PS51354">
    <property type="entry name" value="GLUTAREDOXIN_2"/>
    <property type="match status" value="1"/>
</dbReference>
<reference evidence="2 3" key="1">
    <citation type="submission" date="2018-06" db="EMBL/GenBank/DDBJ databases">
        <title>Freshwater and sediment microbial communities from various areas in North America, analyzing microbe dynamics in response to fracking.</title>
        <authorList>
            <person name="Lamendella R."/>
        </authorList>
    </citation>
    <scope>NUCLEOTIDE SEQUENCE [LARGE SCALE GENOMIC DNA]</scope>
    <source>
        <strain evidence="2 3">3b_TX</strain>
    </source>
</reference>
<name>A0A366IKV1_9MICO</name>
<dbReference type="InterPro" id="IPR036249">
    <property type="entry name" value="Thioredoxin-like_sf"/>
</dbReference>
<evidence type="ECO:0000313" key="2">
    <source>
        <dbReference type="EMBL" id="RBP73042.1"/>
    </source>
</evidence>
<dbReference type="CDD" id="cd02976">
    <property type="entry name" value="NrdH"/>
    <property type="match status" value="1"/>
</dbReference>